<keyword evidence="2" id="KW-1185">Reference proteome</keyword>
<gene>
    <name evidence="1" type="ORF">VSR83_39580</name>
</gene>
<protein>
    <submittedName>
        <fullName evidence="1">Uncharacterized protein</fullName>
    </submittedName>
</protein>
<dbReference type="Proteomes" id="UP001392318">
    <property type="component" value="Unassembled WGS sequence"/>
</dbReference>
<sequence length="63" mass="6992">MTTVDLTKAKEVVARFDANEANRFIKAGWTLIGQAHGKDESGYPLTKYELAWLGDGDPVNPQR</sequence>
<proteinExistence type="predicted"/>
<reference evidence="1" key="1">
    <citation type="submission" date="2024-01" db="EMBL/GenBank/DDBJ databases">
        <title>The diversity of rhizobia nodulating Mimosa spp. in eleven states of Brazil covering several biomes is determined by host plant, location, and edaphic factors.</title>
        <authorList>
            <person name="Rouws L."/>
            <person name="Barauna A."/>
            <person name="Beukes C."/>
            <person name="De Faria S.M."/>
            <person name="Gross E."/>
            <person name="Dos Reis Junior F.B."/>
            <person name="Simon M."/>
            <person name="Maluk M."/>
            <person name="Odee D.W."/>
            <person name="Kenicer G."/>
            <person name="Young J.P.W."/>
            <person name="Reis V.M."/>
            <person name="Zilli J."/>
            <person name="James E.K."/>
        </authorList>
    </citation>
    <scope>NUCLEOTIDE SEQUENCE</scope>
    <source>
        <strain evidence="1">JPY452</strain>
    </source>
</reference>
<dbReference type="EMBL" id="JAYMRU010000054">
    <property type="protein sequence ID" value="MEM5406031.1"/>
    <property type="molecule type" value="Genomic_DNA"/>
</dbReference>
<organism evidence="1 2">
    <name type="scientific">Paraburkholderia unamae</name>
    <dbReference type="NCBI Taxonomy" id="219649"/>
    <lineage>
        <taxon>Bacteria</taxon>
        <taxon>Pseudomonadati</taxon>
        <taxon>Pseudomonadota</taxon>
        <taxon>Betaproteobacteria</taxon>
        <taxon>Burkholderiales</taxon>
        <taxon>Burkholderiaceae</taxon>
        <taxon>Paraburkholderia</taxon>
    </lineage>
</organism>
<evidence type="ECO:0000313" key="1">
    <source>
        <dbReference type="EMBL" id="MEM5406031.1"/>
    </source>
</evidence>
<comment type="caution">
    <text evidence="1">The sequence shown here is derived from an EMBL/GenBank/DDBJ whole genome shotgun (WGS) entry which is preliminary data.</text>
</comment>
<name>A0ACC6RW82_9BURK</name>
<accession>A0ACC6RW82</accession>
<evidence type="ECO:0000313" key="2">
    <source>
        <dbReference type="Proteomes" id="UP001392318"/>
    </source>
</evidence>